<evidence type="ECO:0000259" key="8">
    <source>
        <dbReference type="PROSITE" id="PS50240"/>
    </source>
</evidence>
<dbReference type="Gene3D" id="2.40.10.10">
    <property type="entry name" value="Trypsin-like serine proteases"/>
    <property type="match status" value="1"/>
</dbReference>
<keyword evidence="2 7" id="KW-0732">Signal</keyword>
<evidence type="ECO:0000313" key="10">
    <source>
        <dbReference type="Proteomes" id="UP001208570"/>
    </source>
</evidence>
<dbReference type="FunFam" id="2.40.10.10:FF:000120">
    <property type="entry name" value="Putative serine protease"/>
    <property type="match status" value="1"/>
</dbReference>
<feature type="chain" id="PRO_5042241181" description="Peptidase S1 domain-containing protein" evidence="7">
    <location>
        <begin position="26"/>
        <end position="368"/>
    </location>
</feature>
<evidence type="ECO:0000256" key="3">
    <source>
        <dbReference type="ARBA" id="ARBA00022801"/>
    </source>
</evidence>
<protein>
    <recommendedName>
        <fullName evidence="8">Peptidase S1 domain-containing protein</fullName>
    </recommendedName>
</protein>
<evidence type="ECO:0000313" key="9">
    <source>
        <dbReference type="EMBL" id="KAK2162633.1"/>
    </source>
</evidence>
<name>A0AAD9K025_9ANNE</name>
<comment type="caution">
    <text evidence="9">The sequence shown here is derived from an EMBL/GenBank/DDBJ whole genome shotgun (WGS) entry which is preliminary data.</text>
</comment>
<keyword evidence="3 6" id="KW-0378">Hydrolase</keyword>
<sequence>MSTFTSLIVICLFVCFIIDQQGCGAQKEECTRLIRVTKRVSRTFYYSCGWRGFWQCRGKRYYNTYTTIKKCCDGYEKVNNRCVRKLPMTTTPRLRTTTHIGYSRNLTTPKSPSAPVCGISMFDAKKLIVGGSTATKGEYPWLVSLVFTSHFCGGMIIDNRWILTAAHCVEFWKSIFRSFYHVRVGEYNRYAIDSKEVTMAIEKVITHENYSDLTVVDDIALIKTSKSIVFNEFVKPICLPRAKMRLSVNADVEIAGWGVTDPDNSGQASRLLIKAGMRLGDLSLCRKVYGSFRITSRVLCVTDGHNDMIKAACNGDSGGPLMLRENGMMYGIGITSYGAPSGCAGGDPVVYTDVTEYIDWINDQRAKN</sequence>
<dbReference type="PRINTS" id="PR00722">
    <property type="entry name" value="CHYMOTRYPSIN"/>
</dbReference>
<evidence type="ECO:0000256" key="6">
    <source>
        <dbReference type="RuleBase" id="RU363034"/>
    </source>
</evidence>
<feature type="signal peptide" evidence="7">
    <location>
        <begin position="1"/>
        <end position="25"/>
    </location>
</feature>
<dbReference type="GO" id="GO:0004252">
    <property type="term" value="F:serine-type endopeptidase activity"/>
    <property type="evidence" value="ECO:0007669"/>
    <property type="project" value="InterPro"/>
</dbReference>
<evidence type="ECO:0000256" key="1">
    <source>
        <dbReference type="ARBA" id="ARBA00022670"/>
    </source>
</evidence>
<dbReference type="Proteomes" id="UP001208570">
    <property type="component" value="Unassembled WGS sequence"/>
</dbReference>
<keyword evidence="4 6" id="KW-0720">Serine protease</keyword>
<dbReference type="SUPFAM" id="SSF50494">
    <property type="entry name" value="Trypsin-like serine proteases"/>
    <property type="match status" value="1"/>
</dbReference>
<keyword evidence="10" id="KW-1185">Reference proteome</keyword>
<reference evidence="9" key="1">
    <citation type="journal article" date="2023" name="Mol. Biol. Evol.">
        <title>Third-Generation Sequencing Reveals the Adaptive Role of the Epigenome in Three Deep-Sea Polychaetes.</title>
        <authorList>
            <person name="Perez M."/>
            <person name="Aroh O."/>
            <person name="Sun Y."/>
            <person name="Lan Y."/>
            <person name="Juniper S.K."/>
            <person name="Young C.R."/>
            <person name="Angers B."/>
            <person name="Qian P.Y."/>
        </authorList>
    </citation>
    <scope>NUCLEOTIDE SEQUENCE</scope>
    <source>
        <strain evidence="9">P08H-3</strain>
    </source>
</reference>
<evidence type="ECO:0000256" key="7">
    <source>
        <dbReference type="SAM" id="SignalP"/>
    </source>
</evidence>
<dbReference type="InterPro" id="IPR009003">
    <property type="entry name" value="Peptidase_S1_PA"/>
</dbReference>
<evidence type="ECO:0000256" key="4">
    <source>
        <dbReference type="ARBA" id="ARBA00022825"/>
    </source>
</evidence>
<keyword evidence="5" id="KW-1015">Disulfide bond</keyword>
<organism evidence="9 10">
    <name type="scientific">Paralvinella palmiformis</name>
    <dbReference type="NCBI Taxonomy" id="53620"/>
    <lineage>
        <taxon>Eukaryota</taxon>
        <taxon>Metazoa</taxon>
        <taxon>Spiralia</taxon>
        <taxon>Lophotrochozoa</taxon>
        <taxon>Annelida</taxon>
        <taxon>Polychaeta</taxon>
        <taxon>Sedentaria</taxon>
        <taxon>Canalipalpata</taxon>
        <taxon>Terebellida</taxon>
        <taxon>Terebelliformia</taxon>
        <taxon>Alvinellidae</taxon>
        <taxon>Paralvinella</taxon>
    </lineage>
</organism>
<accession>A0AAD9K025</accession>
<gene>
    <name evidence="9" type="ORF">LSH36_95g08024</name>
</gene>
<dbReference type="InterPro" id="IPR001254">
    <property type="entry name" value="Trypsin_dom"/>
</dbReference>
<dbReference type="CDD" id="cd00190">
    <property type="entry name" value="Tryp_SPc"/>
    <property type="match status" value="1"/>
</dbReference>
<dbReference type="InterPro" id="IPR033116">
    <property type="entry name" value="TRYPSIN_SER"/>
</dbReference>
<dbReference type="PANTHER" id="PTHR24252">
    <property type="entry name" value="ACROSIN-RELATED"/>
    <property type="match status" value="1"/>
</dbReference>
<dbReference type="SMART" id="SM00020">
    <property type="entry name" value="Tryp_SPc"/>
    <property type="match status" value="1"/>
</dbReference>
<dbReference type="EMBL" id="JAODUP010000095">
    <property type="protein sequence ID" value="KAK2162633.1"/>
    <property type="molecule type" value="Genomic_DNA"/>
</dbReference>
<dbReference type="InterPro" id="IPR018114">
    <property type="entry name" value="TRYPSIN_HIS"/>
</dbReference>
<dbReference type="PROSITE" id="PS00135">
    <property type="entry name" value="TRYPSIN_SER"/>
    <property type="match status" value="1"/>
</dbReference>
<dbReference type="AlphaFoldDB" id="A0AAD9K025"/>
<dbReference type="Pfam" id="PF00089">
    <property type="entry name" value="Trypsin"/>
    <property type="match status" value="1"/>
</dbReference>
<proteinExistence type="predicted"/>
<evidence type="ECO:0000256" key="5">
    <source>
        <dbReference type="ARBA" id="ARBA00023157"/>
    </source>
</evidence>
<dbReference type="PROSITE" id="PS50240">
    <property type="entry name" value="TRYPSIN_DOM"/>
    <property type="match status" value="1"/>
</dbReference>
<dbReference type="GO" id="GO:0006508">
    <property type="term" value="P:proteolysis"/>
    <property type="evidence" value="ECO:0007669"/>
    <property type="project" value="UniProtKB-KW"/>
</dbReference>
<evidence type="ECO:0000256" key="2">
    <source>
        <dbReference type="ARBA" id="ARBA00022729"/>
    </source>
</evidence>
<keyword evidence="1 6" id="KW-0645">Protease</keyword>
<dbReference type="InterPro" id="IPR043504">
    <property type="entry name" value="Peptidase_S1_PA_chymotrypsin"/>
</dbReference>
<dbReference type="PROSITE" id="PS00134">
    <property type="entry name" value="TRYPSIN_HIS"/>
    <property type="match status" value="1"/>
</dbReference>
<dbReference type="PANTHER" id="PTHR24252:SF7">
    <property type="entry name" value="HYALIN"/>
    <property type="match status" value="1"/>
</dbReference>
<feature type="domain" description="Peptidase S1" evidence="8">
    <location>
        <begin position="128"/>
        <end position="366"/>
    </location>
</feature>
<dbReference type="InterPro" id="IPR001314">
    <property type="entry name" value="Peptidase_S1A"/>
</dbReference>